<keyword evidence="2" id="KW-1185">Reference proteome</keyword>
<dbReference type="EMBL" id="CP137640">
    <property type="protein sequence ID" value="WVX81089.1"/>
    <property type="molecule type" value="Genomic_DNA"/>
</dbReference>
<protein>
    <submittedName>
        <fullName evidence="1">Uncharacterized protein</fullName>
    </submittedName>
</protein>
<accession>A0ABZ2CBD0</accession>
<organism evidence="1 2">
    <name type="scientific">Niallia oryzisoli</name>
    <dbReference type="NCBI Taxonomy" id="1737571"/>
    <lineage>
        <taxon>Bacteria</taxon>
        <taxon>Bacillati</taxon>
        <taxon>Bacillota</taxon>
        <taxon>Bacilli</taxon>
        <taxon>Bacillales</taxon>
        <taxon>Bacillaceae</taxon>
        <taxon>Niallia</taxon>
    </lineage>
</organism>
<evidence type="ECO:0000313" key="2">
    <source>
        <dbReference type="Proteomes" id="UP001357223"/>
    </source>
</evidence>
<gene>
    <name evidence="1" type="ORF">R4Z09_28425</name>
</gene>
<reference evidence="1 2" key="1">
    <citation type="submission" date="2023-10" db="EMBL/GenBank/DDBJ databases">
        <title>Niallia locisalis sp.nov. isolated from a salt pond sample.</title>
        <authorList>
            <person name="Li X.-J."/>
            <person name="Dong L."/>
        </authorList>
    </citation>
    <scope>NUCLEOTIDE SEQUENCE [LARGE SCALE GENOMIC DNA]</scope>
    <source>
        <strain evidence="1 2">DSM 29761</strain>
    </source>
</reference>
<evidence type="ECO:0000313" key="1">
    <source>
        <dbReference type="EMBL" id="WVX81089.1"/>
    </source>
</evidence>
<sequence>MKNAWIEKEKGYVFKTVRGFIGKLPQRKTEIGTLHGITEFKDINKAEIFEEEKGPRLENAKAEFQRYIDKVNKVLEGLGEEKLKLELISLESLESGKGHRDPEWLR</sequence>
<dbReference type="RefSeq" id="WP_338450019.1">
    <property type="nucleotide sequence ID" value="NZ_CP137640.1"/>
</dbReference>
<proteinExistence type="predicted"/>
<name>A0ABZ2CBD0_9BACI</name>
<dbReference type="Proteomes" id="UP001357223">
    <property type="component" value="Chromosome"/>
</dbReference>